<keyword evidence="4" id="KW-1185">Reference proteome</keyword>
<evidence type="ECO:0000313" key="3">
    <source>
        <dbReference type="EMBL" id="MFC0673238.1"/>
    </source>
</evidence>
<dbReference type="RefSeq" id="WP_376978654.1">
    <property type="nucleotide sequence ID" value="NZ_JBHLSV010000004.1"/>
</dbReference>
<name>A0ABV6RBB9_9MICO</name>
<proteinExistence type="predicted"/>
<comment type="caution">
    <text evidence="3">The sequence shown here is derived from an EMBL/GenBank/DDBJ whole genome shotgun (WGS) entry which is preliminary data.</text>
</comment>
<dbReference type="Proteomes" id="UP001589793">
    <property type="component" value="Unassembled WGS sequence"/>
</dbReference>
<sequence>MPSSSCRPRSAAALLRLLPLLALAAGLAGCGLLGPGDGAPSPSASAPASPSPATPSPTAEPSPSAPPEPPATERVLLWVGQDWEVEDVEEDVCALSGAVPSSFSEQEDVFTCGPTAASALACAEEDGQVLCIVNPADRRAIRFSSPSAAEGGIDRSYDEGVRMPLLAQLKNGATCTIISHDHSEHYGGQRSWYTCDDGSELLVGADAAASDTFDLSQERITVQRSVDQGAPEEVAVASVTLAGR</sequence>
<feature type="chain" id="PRO_5045572839" evidence="2">
    <location>
        <begin position="25"/>
        <end position="244"/>
    </location>
</feature>
<evidence type="ECO:0000256" key="2">
    <source>
        <dbReference type="SAM" id="SignalP"/>
    </source>
</evidence>
<evidence type="ECO:0000313" key="4">
    <source>
        <dbReference type="Proteomes" id="UP001589793"/>
    </source>
</evidence>
<gene>
    <name evidence="3" type="ORF">ACFFF6_04625</name>
</gene>
<keyword evidence="2" id="KW-0732">Signal</keyword>
<feature type="compositionally biased region" description="Pro residues" evidence="1">
    <location>
        <begin position="49"/>
        <end position="70"/>
    </location>
</feature>
<reference evidence="3 4" key="1">
    <citation type="submission" date="2024-09" db="EMBL/GenBank/DDBJ databases">
        <authorList>
            <person name="Sun Q."/>
            <person name="Mori K."/>
        </authorList>
    </citation>
    <scope>NUCLEOTIDE SEQUENCE [LARGE SCALE GENOMIC DNA]</scope>
    <source>
        <strain evidence="3 4">CICC 10874</strain>
    </source>
</reference>
<dbReference type="PROSITE" id="PS51257">
    <property type="entry name" value="PROKAR_LIPOPROTEIN"/>
    <property type="match status" value="1"/>
</dbReference>
<organism evidence="3 4">
    <name type="scientific">Brachybacterium hainanense</name>
    <dbReference type="NCBI Taxonomy" id="1541174"/>
    <lineage>
        <taxon>Bacteria</taxon>
        <taxon>Bacillati</taxon>
        <taxon>Actinomycetota</taxon>
        <taxon>Actinomycetes</taxon>
        <taxon>Micrococcales</taxon>
        <taxon>Dermabacteraceae</taxon>
        <taxon>Brachybacterium</taxon>
    </lineage>
</organism>
<evidence type="ECO:0000256" key="1">
    <source>
        <dbReference type="SAM" id="MobiDB-lite"/>
    </source>
</evidence>
<feature type="compositionally biased region" description="Low complexity" evidence="1">
    <location>
        <begin position="38"/>
        <end position="48"/>
    </location>
</feature>
<protein>
    <submittedName>
        <fullName evidence="3">Uncharacterized protein</fullName>
    </submittedName>
</protein>
<feature type="signal peptide" evidence="2">
    <location>
        <begin position="1"/>
        <end position="24"/>
    </location>
</feature>
<accession>A0ABV6RBB9</accession>
<dbReference type="EMBL" id="JBHLSV010000004">
    <property type="protein sequence ID" value="MFC0673238.1"/>
    <property type="molecule type" value="Genomic_DNA"/>
</dbReference>
<feature type="region of interest" description="Disordered" evidence="1">
    <location>
        <begin position="34"/>
        <end position="71"/>
    </location>
</feature>